<dbReference type="Proteomes" id="UP000320176">
    <property type="component" value="Unassembled WGS sequence"/>
</dbReference>
<gene>
    <name evidence="1" type="ORF">Pla52n_52660</name>
</gene>
<evidence type="ECO:0000313" key="1">
    <source>
        <dbReference type="EMBL" id="TWT94445.1"/>
    </source>
</evidence>
<reference evidence="1 2" key="1">
    <citation type="submission" date="2019-02" db="EMBL/GenBank/DDBJ databases">
        <title>Deep-cultivation of Planctomycetes and their phenomic and genomic characterization uncovers novel biology.</title>
        <authorList>
            <person name="Wiegand S."/>
            <person name="Jogler M."/>
            <person name="Boedeker C."/>
            <person name="Pinto D."/>
            <person name="Vollmers J."/>
            <person name="Rivas-Marin E."/>
            <person name="Kohn T."/>
            <person name="Peeters S.H."/>
            <person name="Heuer A."/>
            <person name="Rast P."/>
            <person name="Oberbeckmann S."/>
            <person name="Bunk B."/>
            <person name="Jeske O."/>
            <person name="Meyerdierks A."/>
            <person name="Storesund J.E."/>
            <person name="Kallscheuer N."/>
            <person name="Luecker S."/>
            <person name="Lage O.M."/>
            <person name="Pohl T."/>
            <person name="Merkel B.J."/>
            <person name="Hornburger P."/>
            <person name="Mueller R.-W."/>
            <person name="Bruemmer F."/>
            <person name="Labrenz M."/>
            <person name="Spormann A.M."/>
            <person name="Op Den Camp H."/>
            <person name="Overmann J."/>
            <person name="Amann R."/>
            <person name="Jetten M.S.M."/>
            <person name="Mascher T."/>
            <person name="Medema M.H."/>
            <person name="Devos D.P."/>
            <person name="Kaster A.-K."/>
            <person name="Ovreas L."/>
            <person name="Rohde M."/>
            <person name="Galperin M.Y."/>
            <person name="Jogler C."/>
        </authorList>
    </citation>
    <scope>NUCLEOTIDE SEQUENCE [LARGE SCALE GENOMIC DNA]</scope>
    <source>
        <strain evidence="1 2">Pla52n</strain>
    </source>
</reference>
<sequence>MTRSESRRGSGYGGGHESVVASGKPDWPAIWYAKLRRHHQIAQRERWEFDGEHVVAYLMRGNAEDMAISKRLKVAEALLEFRRWKRWKECPLLDKVCETPRNAKRAQQKGGPRMLKGNLGTPESHLEGVPSYEFSSICRCIRSLMG</sequence>
<comment type="caution">
    <text evidence="1">The sequence shown here is derived from an EMBL/GenBank/DDBJ whole genome shotgun (WGS) entry which is preliminary data.</text>
</comment>
<name>A0A5C6A4Y3_9BACT</name>
<organism evidence="1 2">
    <name type="scientific">Stieleria varia</name>
    <dbReference type="NCBI Taxonomy" id="2528005"/>
    <lineage>
        <taxon>Bacteria</taxon>
        <taxon>Pseudomonadati</taxon>
        <taxon>Planctomycetota</taxon>
        <taxon>Planctomycetia</taxon>
        <taxon>Pirellulales</taxon>
        <taxon>Pirellulaceae</taxon>
        <taxon>Stieleria</taxon>
    </lineage>
</organism>
<dbReference type="EMBL" id="SJPN01000007">
    <property type="protein sequence ID" value="TWT94445.1"/>
    <property type="molecule type" value="Genomic_DNA"/>
</dbReference>
<proteinExistence type="predicted"/>
<keyword evidence="2" id="KW-1185">Reference proteome</keyword>
<accession>A0A5C6A4Y3</accession>
<evidence type="ECO:0000313" key="2">
    <source>
        <dbReference type="Proteomes" id="UP000320176"/>
    </source>
</evidence>
<protein>
    <submittedName>
        <fullName evidence="1">Uncharacterized protein</fullName>
    </submittedName>
</protein>
<dbReference type="AlphaFoldDB" id="A0A5C6A4Y3"/>